<dbReference type="InterPro" id="IPR004620">
    <property type="entry name" value="MTHF_reductase_bac"/>
</dbReference>
<comment type="caution">
    <text evidence="13">The sequence shown here is derived from an EMBL/GenBank/DDBJ whole genome shotgun (WGS) entry which is preliminary data.</text>
</comment>
<evidence type="ECO:0000256" key="11">
    <source>
        <dbReference type="ARBA" id="ARBA00048628"/>
    </source>
</evidence>
<evidence type="ECO:0000256" key="2">
    <source>
        <dbReference type="ARBA" id="ARBA00004777"/>
    </source>
</evidence>
<gene>
    <name evidence="13" type="ORF">A2311_04655</name>
</gene>
<evidence type="ECO:0000256" key="8">
    <source>
        <dbReference type="ARBA" id="ARBA00023027"/>
    </source>
</evidence>
<comment type="cofactor">
    <cofactor evidence="1 12">
        <name>FAD</name>
        <dbReference type="ChEBI" id="CHEBI:57692"/>
    </cofactor>
</comment>
<comment type="similarity">
    <text evidence="3 12">Belongs to the methylenetetrahydrofolate reductase family.</text>
</comment>
<dbReference type="EC" id="1.5.1.54" evidence="12"/>
<dbReference type="STRING" id="1802583.A2311_04655"/>
<evidence type="ECO:0000256" key="12">
    <source>
        <dbReference type="RuleBase" id="RU003862"/>
    </source>
</evidence>
<dbReference type="PANTHER" id="PTHR45754">
    <property type="entry name" value="METHYLENETETRAHYDROFOLATE REDUCTASE"/>
    <property type="match status" value="1"/>
</dbReference>
<reference evidence="13 14" key="1">
    <citation type="journal article" date="2016" name="Nat. Commun.">
        <title>Thousands of microbial genomes shed light on interconnected biogeochemical processes in an aquifer system.</title>
        <authorList>
            <person name="Anantharaman K."/>
            <person name="Brown C.T."/>
            <person name="Hug L.A."/>
            <person name="Sharon I."/>
            <person name="Castelle C.J."/>
            <person name="Probst A.J."/>
            <person name="Thomas B.C."/>
            <person name="Singh A."/>
            <person name="Wilkins M.J."/>
            <person name="Karaoz U."/>
            <person name="Brodie E.L."/>
            <person name="Williams K.H."/>
            <person name="Hubbard S.S."/>
            <person name="Banfield J.F."/>
        </authorList>
    </citation>
    <scope>NUCLEOTIDE SEQUENCE [LARGE SCALE GENOMIC DNA]</scope>
</reference>
<dbReference type="InterPro" id="IPR003171">
    <property type="entry name" value="Mehydrof_redctse-like"/>
</dbReference>
<evidence type="ECO:0000313" key="13">
    <source>
        <dbReference type="EMBL" id="OGC35459.1"/>
    </source>
</evidence>
<dbReference type="GO" id="GO:0009086">
    <property type="term" value="P:methionine biosynthetic process"/>
    <property type="evidence" value="ECO:0007669"/>
    <property type="project" value="UniProtKB-KW"/>
</dbReference>
<dbReference type="Pfam" id="PF02219">
    <property type="entry name" value="MTHFR"/>
    <property type="match status" value="1"/>
</dbReference>
<dbReference type="GO" id="GO:0005829">
    <property type="term" value="C:cytosol"/>
    <property type="evidence" value="ECO:0007669"/>
    <property type="project" value="InterPro"/>
</dbReference>
<evidence type="ECO:0000256" key="3">
    <source>
        <dbReference type="ARBA" id="ARBA00006743"/>
    </source>
</evidence>
<dbReference type="Gene3D" id="3.20.20.220">
    <property type="match status" value="1"/>
</dbReference>
<dbReference type="GO" id="GO:0035999">
    <property type="term" value="P:tetrahydrofolate interconversion"/>
    <property type="evidence" value="ECO:0007669"/>
    <property type="project" value="UniProtKB-UniPathway"/>
</dbReference>
<protein>
    <recommendedName>
        <fullName evidence="12">Methylenetetrahydrofolate reductase</fullName>
        <ecNumber evidence="12">1.5.1.54</ecNumber>
    </recommendedName>
</protein>
<evidence type="ECO:0000256" key="10">
    <source>
        <dbReference type="ARBA" id="ARBA00034478"/>
    </source>
</evidence>
<evidence type="ECO:0000256" key="5">
    <source>
        <dbReference type="ARBA" id="ARBA00022630"/>
    </source>
</evidence>
<keyword evidence="6 12" id="KW-0274">FAD</keyword>
<comment type="catalytic activity">
    <reaction evidence="11">
        <text>(6S)-5-methyl-5,6,7,8-tetrahydrofolate + NAD(+) = (6R)-5,10-methylene-5,6,7,8-tetrahydrofolate + NADH + H(+)</text>
        <dbReference type="Rhea" id="RHEA:19821"/>
        <dbReference type="ChEBI" id="CHEBI:15378"/>
        <dbReference type="ChEBI" id="CHEBI:15636"/>
        <dbReference type="ChEBI" id="CHEBI:18608"/>
        <dbReference type="ChEBI" id="CHEBI:57540"/>
        <dbReference type="ChEBI" id="CHEBI:57945"/>
        <dbReference type="EC" id="1.5.1.54"/>
    </reaction>
    <physiologicalReaction direction="right-to-left" evidence="11">
        <dbReference type="Rhea" id="RHEA:19823"/>
    </physiologicalReaction>
</comment>
<dbReference type="EMBL" id="MEUF01000027">
    <property type="protein sequence ID" value="OGC35459.1"/>
    <property type="molecule type" value="Genomic_DNA"/>
</dbReference>
<evidence type="ECO:0000256" key="4">
    <source>
        <dbReference type="ARBA" id="ARBA00022605"/>
    </source>
</evidence>
<dbReference type="GO" id="GO:0071949">
    <property type="term" value="F:FAD binding"/>
    <property type="evidence" value="ECO:0007669"/>
    <property type="project" value="TreeGrafter"/>
</dbReference>
<evidence type="ECO:0000256" key="7">
    <source>
        <dbReference type="ARBA" id="ARBA00023002"/>
    </source>
</evidence>
<proteinExistence type="inferred from homology"/>
<dbReference type="Proteomes" id="UP000178951">
    <property type="component" value="Unassembled WGS sequence"/>
</dbReference>
<keyword evidence="8" id="KW-0520">NAD</keyword>
<organism evidence="13 14">
    <name type="scientific">candidate division WOR-1 bacterium RIFOXYB2_FULL_48_7</name>
    <dbReference type="NCBI Taxonomy" id="1802583"/>
    <lineage>
        <taxon>Bacteria</taxon>
        <taxon>Bacillati</taxon>
        <taxon>Saganbacteria</taxon>
    </lineage>
</organism>
<comment type="pathway">
    <text evidence="2 12">One-carbon metabolism; tetrahydrofolate interconversion.</text>
</comment>
<dbReference type="CDD" id="cd00537">
    <property type="entry name" value="MTHFR"/>
    <property type="match status" value="1"/>
</dbReference>
<accession>A0A1F4TS90</accession>
<evidence type="ECO:0000256" key="9">
    <source>
        <dbReference type="ARBA" id="ARBA00023167"/>
    </source>
</evidence>
<evidence type="ECO:0000313" key="14">
    <source>
        <dbReference type="Proteomes" id="UP000178951"/>
    </source>
</evidence>
<keyword evidence="9" id="KW-0486">Methionine biosynthesis</keyword>
<sequence>MKVTEAFKSGAPTLSFEFFPPKTPQQEEQLFEVIGQLKEFNPNFVSITYGALGTSRAKTFQWAKIIKSDFGLEPIAHLTCVAASRPGIAAQLKELTELGIENLLALRGDPPQNDPGFRPPADGFRYASELISFIKQQYPAFCVGAAGFPEKHPSSPDLAADIRHLKIKVALGAEFVITQLFFDNQDYFAFVDRCRQAGITVPIIPGVMPITGYKQIKKMTDIIGARIPAPLLEKIEKYQTEPETIKQLGVEQAINQCRGLLERGVPGLHFFVMNQSGPIAHILTALDLKR</sequence>
<dbReference type="InterPro" id="IPR029041">
    <property type="entry name" value="FAD-linked_oxidoreductase-like"/>
</dbReference>
<dbReference type="SUPFAM" id="SSF51730">
    <property type="entry name" value="FAD-linked oxidoreductase"/>
    <property type="match status" value="1"/>
</dbReference>
<keyword evidence="5 12" id="KW-0285">Flavoprotein</keyword>
<dbReference type="NCBIfam" id="TIGR00676">
    <property type="entry name" value="fadh2"/>
    <property type="match status" value="1"/>
</dbReference>
<evidence type="ECO:0000256" key="1">
    <source>
        <dbReference type="ARBA" id="ARBA00001974"/>
    </source>
</evidence>
<keyword evidence="4" id="KW-0028">Amino-acid biosynthesis</keyword>
<evidence type="ECO:0000256" key="6">
    <source>
        <dbReference type="ARBA" id="ARBA00022827"/>
    </source>
</evidence>
<dbReference type="PANTHER" id="PTHR45754:SF3">
    <property type="entry name" value="METHYLENETETRAHYDROFOLATE REDUCTASE (NADPH)"/>
    <property type="match status" value="1"/>
</dbReference>
<name>A0A1F4TS90_UNCSA</name>
<dbReference type="UniPathway" id="UPA00193"/>
<dbReference type="AlphaFoldDB" id="A0A1F4TS90"/>
<dbReference type="GO" id="GO:0106312">
    <property type="term" value="F:methylenetetrahydrofolate reductase (NADH) activity"/>
    <property type="evidence" value="ECO:0007669"/>
    <property type="project" value="UniProtKB-EC"/>
</dbReference>
<keyword evidence="7 12" id="KW-0560">Oxidoreductase</keyword>
<comment type="pathway">
    <text evidence="10">Amino-acid biosynthesis; L-methionine biosynthesis via de novo pathway.</text>
</comment>